<feature type="domain" description="C2H2-type" evidence="2">
    <location>
        <begin position="8"/>
        <end position="31"/>
    </location>
</feature>
<dbReference type="InterPro" id="IPR036236">
    <property type="entry name" value="Znf_C2H2_sf"/>
</dbReference>
<organism evidence="3 4">
    <name type="scientific">Nitrosotalea devaniterrae</name>
    <dbReference type="NCBI Taxonomy" id="1078905"/>
    <lineage>
        <taxon>Archaea</taxon>
        <taxon>Nitrososphaerota</taxon>
        <taxon>Nitrososphaeria</taxon>
        <taxon>Nitrosotaleales</taxon>
        <taxon>Nitrosotaleaceae</taxon>
        <taxon>Nitrosotalea</taxon>
    </lineage>
</organism>
<proteinExistence type="predicted"/>
<name>A0A128A4T0_9ARCH</name>
<reference evidence="4" key="1">
    <citation type="submission" date="2015-10" db="EMBL/GenBank/DDBJ databases">
        <authorList>
            <person name="Lehtovirta-Morley L.E."/>
            <person name="Vieille C."/>
        </authorList>
    </citation>
    <scope>NUCLEOTIDE SEQUENCE [LARGE SCALE GENOMIC DNA]</scope>
</reference>
<dbReference type="SUPFAM" id="SSF57667">
    <property type="entry name" value="beta-beta-alpha zinc fingers"/>
    <property type="match status" value="1"/>
</dbReference>
<dbReference type="AlphaFoldDB" id="A0A128A4T0"/>
<dbReference type="Pfam" id="PF00096">
    <property type="entry name" value="zf-C2H2"/>
    <property type="match status" value="2"/>
</dbReference>
<accession>A0A128A4T0</accession>
<dbReference type="SMART" id="SM00355">
    <property type="entry name" value="ZnF_C2H2"/>
    <property type="match status" value="2"/>
</dbReference>
<gene>
    <name evidence="3" type="ORF">NDEV_1597</name>
</gene>
<dbReference type="PROSITE" id="PS50157">
    <property type="entry name" value="ZINC_FINGER_C2H2_2"/>
    <property type="match status" value="2"/>
</dbReference>
<evidence type="ECO:0000259" key="2">
    <source>
        <dbReference type="PROSITE" id="PS50157"/>
    </source>
</evidence>
<evidence type="ECO:0000313" key="4">
    <source>
        <dbReference type="Proteomes" id="UP000196239"/>
    </source>
</evidence>
<sequence>MDIFKKKFKCEQCETKFTVYDDLIKHARHDHHHDIVKCDICGKEFVHETDRLHHAREEHQKKMEGRIHKSEHKHENKSPSPQDEVDAHTRTFGDNL</sequence>
<dbReference type="PROSITE" id="PS00028">
    <property type="entry name" value="ZINC_FINGER_C2H2_1"/>
    <property type="match status" value="1"/>
</dbReference>
<dbReference type="InterPro" id="IPR013087">
    <property type="entry name" value="Znf_C2H2_type"/>
</dbReference>
<evidence type="ECO:0000313" key="3">
    <source>
        <dbReference type="EMBL" id="CUR52359.1"/>
    </source>
</evidence>
<dbReference type="Proteomes" id="UP000196239">
    <property type="component" value="Chromosome 1"/>
</dbReference>
<evidence type="ECO:0000256" key="1">
    <source>
        <dbReference type="SAM" id="MobiDB-lite"/>
    </source>
</evidence>
<dbReference type="KEGG" id="ndv:NDEV_1597"/>
<keyword evidence="4" id="KW-1185">Reference proteome</keyword>
<feature type="domain" description="C2H2-type" evidence="2">
    <location>
        <begin position="36"/>
        <end position="64"/>
    </location>
</feature>
<feature type="region of interest" description="Disordered" evidence="1">
    <location>
        <begin position="52"/>
        <end position="96"/>
    </location>
</feature>
<protein>
    <recommendedName>
        <fullName evidence="2">C2H2-type domain-containing protein</fullName>
    </recommendedName>
</protein>
<dbReference type="Gene3D" id="3.30.160.60">
    <property type="entry name" value="Classic Zinc Finger"/>
    <property type="match status" value="1"/>
</dbReference>
<feature type="compositionally biased region" description="Basic and acidic residues" evidence="1">
    <location>
        <begin position="52"/>
        <end position="77"/>
    </location>
</feature>
<feature type="compositionally biased region" description="Basic and acidic residues" evidence="1">
    <location>
        <begin position="85"/>
        <end position="96"/>
    </location>
</feature>
<dbReference type="EMBL" id="LN890280">
    <property type="protein sequence ID" value="CUR52359.1"/>
    <property type="molecule type" value="Genomic_DNA"/>
</dbReference>